<gene>
    <name evidence="2" type="ORF">UV10_C0001G0059</name>
</gene>
<dbReference type="AlphaFoldDB" id="A0A0G0ZD32"/>
<dbReference type="EMBL" id="LCDE01000001">
    <property type="protein sequence ID" value="KKS46602.1"/>
    <property type="molecule type" value="Genomic_DNA"/>
</dbReference>
<feature type="domain" description="DUF7897" evidence="1">
    <location>
        <begin position="212"/>
        <end position="538"/>
    </location>
</feature>
<organism evidence="2 3">
    <name type="scientific">Candidatus Azambacteria bacterium GW2011_GWA1_42_19</name>
    <dbReference type="NCBI Taxonomy" id="1618609"/>
    <lineage>
        <taxon>Bacteria</taxon>
        <taxon>Candidatus Azamiibacteriota</taxon>
    </lineage>
</organism>
<dbReference type="Pfam" id="PF25448">
    <property type="entry name" value="DUF7897"/>
    <property type="match status" value="1"/>
</dbReference>
<evidence type="ECO:0000259" key="1">
    <source>
        <dbReference type="Pfam" id="PF25448"/>
    </source>
</evidence>
<protein>
    <recommendedName>
        <fullName evidence="1">DUF7897 domain-containing protein</fullName>
    </recommendedName>
</protein>
<proteinExistence type="predicted"/>
<dbReference type="Proteomes" id="UP000034951">
    <property type="component" value="Unassembled WGS sequence"/>
</dbReference>
<evidence type="ECO:0000313" key="3">
    <source>
        <dbReference type="Proteomes" id="UP000034951"/>
    </source>
</evidence>
<dbReference type="InterPro" id="IPR057219">
    <property type="entry name" value="DUF7897"/>
</dbReference>
<comment type="caution">
    <text evidence="2">The sequence shown here is derived from an EMBL/GenBank/DDBJ whole genome shotgun (WGS) entry which is preliminary data.</text>
</comment>
<reference evidence="2 3" key="1">
    <citation type="journal article" date="2015" name="Nature">
        <title>rRNA introns, odd ribosomes, and small enigmatic genomes across a large radiation of phyla.</title>
        <authorList>
            <person name="Brown C.T."/>
            <person name="Hug L.A."/>
            <person name="Thomas B.C."/>
            <person name="Sharon I."/>
            <person name="Castelle C.J."/>
            <person name="Singh A."/>
            <person name="Wilkins M.J."/>
            <person name="Williams K.H."/>
            <person name="Banfield J.F."/>
        </authorList>
    </citation>
    <scope>NUCLEOTIDE SEQUENCE [LARGE SCALE GENOMIC DNA]</scope>
</reference>
<sequence>MGTNGWSSDLMRGFEFPNIKSEMSLPDTVKAVISAVTNHLKNSKAITNFLAALPKGKGTYCSDSPVEELQRYVATRVGKIDKSDPVININFHKAIMMPVARFEREIILKGLMRIYNISRDENMMFLAGNVVAGAHDEFWAEWYKQVVVPFHSLIEEEKALEEFALGEILNKFDYTAFIGGSWLPWSQAFPIYTVGMVLALISLESHLNSPVIKNYLRTLREAYDCADISQLENYWADVDRAWIQIPNNCRVFPVHGMESGYEHPFGVSPEFRIMVRTDIGKDIIKSFREATPVYAEILGADPVAIRQKLERMDMGVFYTGTWAGTCLNFRYAGQVVPNRQDILAEGGKIFMDQDTTENHVEIHRKYLDDNCAPDAAAWLKPYINFDSVLTATIDHECFHPAGCSRESDIALGATKKLLEESKATMGGLWVRYKISRPEARLAMVAFTVARFCRFFHYSTFNDPTVAAYVRENMVACNLMHEAGVVDLVNEGFVVNKERAANSAWFDKIEGFVKQMILAYKNHDKELIEKLNDKYCKKDGFVLSAIDWVNRK</sequence>
<accession>A0A0G0ZD32</accession>
<evidence type="ECO:0000313" key="2">
    <source>
        <dbReference type="EMBL" id="KKS46602.1"/>
    </source>
</evidence>
<name>A0A0G0ZD32_9BACT</name>